<keyword evidence="1" id="KW-0614">Plasmid</keyword>
<organism evidence="1 2">
    <name type="scientific">Cytobacillus gottheilii</name>
    <dbReference type="NCBI Taxonomy" id="859144"/>
    <lineage>
        <taxon>Bacteria</taxon>
        <taxon>Bacillati</taxon>
        <taxon>Bacillota</taxon>
        <taxon>Bacilli</taxon>
        <taxon>Bacillales</taxon>
        <taxon>Bacillaceae</taxon>
        <taxon>Cytobacillus</taxon>
    </lineage>
</organism>
<dbReference type="RefSeq" id="WP_214479031.1">
    <property type="nucleotide sequence ID" value="NZ_CP071710.1"/>
</dbReference>
<name>A0ABX8FJ03_9BACI</name>
<protein>
    <submittedName>
        <fullName evidence="1">Uncharacterized protein</fullName>
    </submittedName>
</protein>
<dbReference type="Proteomes" id="UP000679247">
    <property type="component" value="Plasmid p_unnamed"/>
</dbReference>
<evidence type="ECO:0000313" key="2">
    <source>
        <dbReference type="Proteomes" id="UP000679247"/>
    </source>
</evidence>
<sequence length="97" mass="11187">MEYKYIGVCVIGGLIDTVFEEVDFNKAKDRLLEVYKNSGFDPHCDHARIFLNGEEVYSYEEMATCGNCGEDYPESDINMIDYEIDLCGVCEKEYKNK</sequence>
<keyword evidence="2" id="KW-1185">Reference proteome</keyword>
<dbReference type="EMBL" id="CP071710">
    <property type="protein sequence ID" value="QVY63971.1"/>
    <property type="molecule type" value="Genomic_DNA"/>
</dbReference>
<accession>A0ABX8FJ03</accession>
<evidence type="ECO:0000313" key="1">
    <source>
        <dbReference type="EMBL" id="QVY63971.1"/>
    </source>
</evidence>
<reference evidence="1 2" key="1">
    <citation type="submission" date="2021-03" db="EMBL/GenBank/DDBJ databases">
        <title>The first data on the complete genome of the tetrodotoxin-producing bacterium.</title>
        <authorList>
            <person name="Melnikova D.I."/>
            <person name="Nijland R."/>
            <person name="Magarlamov T.Y."/>
        </authorList>
    </citation>
    <scope>NUCLEOTIDE SEQUENCE [LARGE SCALE GENOMIC DNA]</scope>
    <source>
        <strain evidence="1 2">1839</strain>
        <plasmid evidence="1 2">p_unnamed</plasmid>
    </source>
</reference>
<gene>
    <name evidence="1" type="ORF">J1899_22295</name>
</gene>
<proteinExistence type="predicted"/>
<geneLocation type="plasmid" evidence="1 2">
    <name>p_unnamed</name>
</geneLocation>